<evidence type="ECO:0000313" key="3">
    <source>
        <dbReference type="Proteomes" id="UP000321118"/>
    </source>
</evidence>
<dbReference type="PROSITE" id="PS51186">
    <property type="entry name" value="GNAT"/>
    <property type="match status" value="1"/>
</dbReference>
<dbReference type="InterPro" id="IPR051822">
    <property type="entry name" value="Glycosyl_Hydrolase_84"/>
</dbReference>
<dbReference type="Pfam" id="PF00583">
    <property type="entry name" value="Acetyltransf_1"/>
    <property type="match status" value="1"/>
</dbReference>
<evidence type="ECO:0000259" key="1">
    <source>
        <dbReference type="PROSITE" id="PS51186"/>
    </source>
</evidence>
<dbReference type="OrthoDB" id="8593648at2"/>
<dbReference type="SUPFAM" id="SSF55729">
    <property type="entry name" value="Acyl-CoA N-acyltransferases (Nat)"/>
    <property type="match status" value="1"/>
</dbReference>
<protein>
    <recommendedName>
        <fullName evidence="1">N-acetyltransferase domain-containing protein</fullName>
    </recommendedName>
</protein>
<accession>A0A510V597</accession>
<evidence type="ECO:0000313" key="2">
    <source>
        <dbReference type="EMBL" id="GEK22032.1"/>
    </source>
</evidence>
<dbReference type="PANTHER" id="PTHR13170:SF16">
    <property type="entry name" value="PROTEIN O-GLCNACASE"/>
    <property type="match status" value="1"/>
</dbReference>
<dbReference type="RefSeq" id="WP_146927808.1">
    <property type="nucleotide sequence ID" value="NZ_BJUB01000007.1"/>
</dbReference>
<feature type="domain" description="N-acetyltransferase" evidence="1">
    <location>
        <begin position="61"/>
        <end position="204"/>
    </location>
</feature>
<comment type="caution">
    <text evidence="2">The sequence shown here is derived from an EMBL/GenBank/DDBJ whole genome shotgun (WGS) entry which is preliminary data.</text>
</comment>
<gene>
    <name evidence="2" type="ORF">CXY01_25520</name>
</gene>
<dbReference type="Proteomes" id="UP000321118">
    <property type="component" value="Unassembled WGS sequence"/>
</dbReference>
<reference evidence="2 3" key="1">
    <citation type="submission" date="2019-07" db="EMBL/GenBank/DDBJ databases">
        <title>Whole genome shotgun sequence of Cellulomonas xylanilytica NBRC 101102.</title>
        <authorList>
            <person name="Hosoyama A."/>
            <person name="Uohara A."/>
            <person name="Ohji S."/>
            <person name="Ichikawa N."/>
        </authorList>
    </citation>
    <scope>NUCLEOTIDE SEQUENCE [LARGE SCALE GENOMIC DNA]</scope>
    <source>
        <strain evidence="2 3">NBRC 101102</strain>
    </source>
</reference>
<dbReference type="AlphaFoldDB" id="A0A510V597"/>
<proteinExistence type="predicted"/>
<dbReference type="GO" id="GO:0016231">
    <property type="term" value="F:beta-N-acetylglucosaminidase activity"/>
    <property type="evidence" value="ECO:0007669"/>
    <property type="project" value="TreeGrafter"/>
</dbReference>
<dbReference type="GO" id="GO:0016747">
    <property type="term" value="F:acyltransferase activity, transferring groups other than amino-acyl groups"/>
    <property type="evidence" value="ECO:0007669"/>
    <property type="project" value="InterPro"/>
</dbReference>
<dbReference type="InterPro" id="IPR016181">
    <property type="entry name" value="Acyl_CoA_acyltransferase"/>
</dbReference>
<dbReference type="Gene3D" id="3.40.630.30">
    <property type="match status" value="1"/>
</dbReference>
<dbReference type="GO" id="GO:0009100">
    <property type="term" value="P:glycoprotein metabolic process"/>
    <property type="evidence" value="ECO:0007669"/>
    <property type="project" value="TreeGrafter"/>
</dbReference>
<dbReference type="CDD" id="cd04301">
    <property type="entry name" value="NAT_SF"/>
    <property type="match status" value="1"/>
</dbReference>
<sequence>MPAVPGTIRPFHPSDLPALYRICLLTGEAGNDASALYRDPDLLGHLYAGPYPVADPGLTFVVVDDLGPVGYIVATADTHRFEQWLEREWWPTLRARYPVREDPRDGTEDHVLVARIHEWATADDTLFDGFPAHMHIDLLPRAQGQGLGRRLVESLAAALRERGIPGLHLGVDSRNEGAIAFYTRVGFTEAARHEWGRTLTLDLT</sequence>
<dbReference type="EMBL" id="BJUB01000007">
    <property type="protein sequence ID" value="GEK22032.1"/>
    <property type="molecule type" value="Genomic_DNA"/>
</dbReference>
<dbReference type="InterPro" id="IPR000182">
    <property type="entry name" value="GNAT_dom"/>
</dbReference>
<name>A0A510V597_9CELL</name>
<keyword evidence="3" id="KW-1185">Reference proteome</keyword>
<organism evidence="2 3">
    <name type="scientific">Cellulomonas xylanilytica</name>
    <dbReference type="NCBI Taxonomy" id="233583"/>
    <lineage>
        <taxon>Bacteria</taxon>
        <taxon>Bacillati</taxon>
        <taxon>Actinomycetota</taxon>
        <taxon>Actinomycetes</taxon>
        <taxon>Micrococcales</taxon>
        <taxon>Cellulomonadaceae</taxon>
        <taxon>Cellulomonas</taxon>
    </lineage>
</organism>
<dbReference type="PANTHER" id="PTHR13170">
    <property type="entry name" value="O-GLCNACASE"/>
    <property type="match status" value="1"/>
</dbReference>